<evidence type="ECO:0000313" key="2">
    <source>
        <dbReference type="Proteomes" id="UP000275078"/>
    </source>
</evidence>
<protein>
    <submittedName>
        <fullName evidence="1">Uncharacterized protein</fullName>
    </submittedName>
</protein>
<sequence length="536" mass="61087">MSMITIFKFEFRHGRTRRTSRIHLIAAHRANGLARRTKFLSALASRFFHSRQPPAPTSLTAIKLCFWRISLHQPQGVFWARFELPLFVFPSTATTIPERSISHHIAAFLADIPFLDWLSLYLRQILHLQEEDSFSLIHPPTLTHHHARPVNSLKSDLTLDLQPPPVLYNKGFWIALDRPTGLSPNKKVRFQQLLCSKETTETWSEMTDEQYIQEKIRKEPDADRQRIMRESLAAMVKWKEDHTKKYGPPPKPSPPPPADPNLHRLQILRTMDKPGMDARDRTNLRGVIRDYENGILDLTARQNADEVAVYWDGVLKRGWGSDDDDFLRDQPWVWKRAVPDARLWIEDGALAMLTQLVAQHFTIPAHSTTGSGRYLHDWAIEILSADGVSSVLRPCLYDTGSLYGSLYRDDLGALNITANYPHHGKATKILTANGIVTKPVIFQYTRLCNPASGEPISDAFHRTPFTYDSDHDSTDPGMPPRSSSPWMLRDFFQARGPHRSYIVVGETKTSIQADLIARQLACQQGFLPGIKKSLHC</sequence>
<reference evidence="1 2" key="1">
    <citation type="journal article" date="2018" name="Nat. Ecol. Evol.">
        <title>Pezizomycetes genomes reveal the molecular basis of ectomycorrhizal truffle lifestyle.</title>
        <authorList>
            <person name="Murat C."/>
            <person name="Payen T."/>
            <person name="Noel B."/>
            <person name="Kuo A."/>
            <person name="Morin E."/>
            <person name="Chen J."/>
            <person name="Kohler A."/>
            <person name="Krizsan K."/>
            <person name="Balestrini R."/>
            <person name="Da Silva C."/>
            <person name="Montanini B."/>
            <person name="Hainaut M."/>
            <person name="Levati E."/>
            <person name="Barry K.W."/>
            <person name="Belfiori B."/>
            <person name="Cichocki N."/>
            <person name="Clum A."/>
            <person name="Dockter R.B."/>
            <person name="Fauchery L."/>
            <person name="Guy J."/>
            <person name="Iotti M."/>
            <person name="Le Tacon F."/>
            <person name="Lindquist E.A."/>
            <person name="Lipzen A."/>
            <person name="Malagnac F."/>
            <person name="Mello A."/>
            <person name="Molinier V."/>
            <person name="Miyauchi S."/>
            <person name="Poulain J."/>
            <person name="Riccioni C."/>
            <person name="Rubini A."/>
            <person name="Sitrit Y."/>
            <person name="Splivallo R."/>
            <person name="Traeger S."/>
            <person name="Wang M."/>
            <person name="Zifcakova L."/>
            <person name="Wipf D."/>
            <person name="Zambonelli A."/>
            <person name="Paolocci F."/>
            <person name="Nowrousian M."/>
            <person name="Ottonello S."/>
            <person name="Baldrian P."/>
            <person name="Spatafora J.W."/>
            <person name="Henrissat B."/>
            <person name="Nagy L.G."/>
            <person name="Aury J.M."/>
            <person name="Wincker P."/>
            <person name="Grigoriev I.V."/>
            <person name="Bonfante P."/>
            <person name="Martin F.M."/>
        </authorList>
    </citation>
    <scope>NUCLEOTIDE SEQUENCE [LARGE SCALE GENOMIC DNA]</scope>
    <source>
        <strain evidence="1 2">RN42</strain>
    </source>
</reference>
<accession>A0A3N4HBN9</accession>
<evidence type="ECO:0000313" key="1">
    <source>
        <dbReference type="EMBL" id="RPA71825.1"/>
    </source>
</evidence>
<organism evidence="1 2">
    <name type="scientific">Ascobolus immersus RN42</name>
    <dbReference type="NCBI Taxonomy" id="1160509"/>
    <lineage>
        <taxon>Eukaryota</taxon>
        <taxon>Fungi</taxon>
        <taxon>Dikarya</taxon>
        <taxon>Ascomycota</taxon>
        <taxon>Pezizomycotina</taxon>
        <taxon>Pezizomycetes</taxon>
        <taxon>Pezizales</taxon>
        <taxon>Ascobolaceae</taxon>
        <taxon>Ascobolus</taxon>
    </lineage>
</organism>
<gene>
    <name evidence="1" type="ORF">BJ508DRAFT_335666</name>
</gene>
<name>A0A3N4HBN9_ASCIM</name>
<proteinExistence type="predicted"/>
<dbReference type="EMBL" id="ML119897">
    <property type="protein sequence ID" value="RPA71825.1"/>
    <property type="molecule type" value="Genomic_DNA"/>
</dbReference>
<dbReference type="AlphaFoldDB" id="A0A3N4HBN9"/>
<dbReference type="Proteomes" id="UP000275078">
    <property type="component" value="Unassembled WGS sequence"/>
</dbReference>
<keyword evidence="2" id="KW-1185">Reference proteome</keyword>